<dbReference type="RefSeq" id="WP_132229853.1">
    <property type="nucleotide sequence ID" value="NZ_NRRH01000004.1"/>
</dbReference>
<evidence type="ECO:0000256" key="6">
    <source>
        <dbReference type="ARBA" id="ARBA00022692"/>
    </source>
</evidence>
<gene>
    <name evidence="11" type="ORF">EDC29_10749</name>
</gene>
<evidence type="ECO:0000313" key="11">
    <source>
        <dbReference type="EMBL" id="TCW35110.1"/>
    </source>
</evidence>
<dbReference type="PROSITE" id="PS51012">
    <property type="entry name" value="ABC_TM2"/>
    <property type="match status" value="1"/>
</dbReference>
<dbReference type="EMBL" id="SMDC01000007">
    <property type="protein sequence ID" value="TCW35110.1"/>
    <property type="molecule type" value="Genomic_DNA"/>
</dbReference>
<dbReference type="InterPro" id="IPR013525">
    <property type="entry name" value="ABC2_TM"/>
</dbReference>
<sequence length="284" mass="31722">MSETAGHPGAQARVSVWRELYAYRELMLTLAWKNVIVRYKQAYLGLVWAVLKPLLLMLIFSVVKGFVGIETGGIPYPVLAFAALMPWILFQESASEGVNSVVGNAALIRKIYFPREIFPITATLTKLIELLISFAILAALMAYYQMAPTWQVLWVPLIIAYTLLAALIISLVGSAINVYYRDIGVALPVLLQIAMYLSPVIYPLSLVKQRLLEDQAAGAWSDWLYLIYTLNPLAGIIDAFQRTMLHGQAPDLASLWPGMLLTALLLPLSYRLFKRAESRFADVI</sequence>
<keyword evidence="6 9" id="KW-0812">Transmembrane</keyword>
<keyword evidence="4 9" id="KW-1003">Cell membrane</keyword>
<keyword evidence="7 9" id="KW-1133">Transmembrane helix</keyword>
<evidence type="ECO:0000256" key="8">
    <source>
        <dbReference type="ARBA" id="ARBA00023136"/>
    </source>
</evidence>
<dbReference type="PANTHER" id="PTHR30413">
    <property type="entry name" value="INNER MEMBRANE TRANSPORT PERMEASE"/>
    <property type="match status" value="1"/>
</dbReference>
<feature type="transmembrane region" description="Helical" evidence="9">
    <location>
        <begin position="223"/>
        <end position="240"/>
    </location>
</feature>
<dbReference type="GO" id="GO:0140359">
    <property type="term" value="F:ABC-type transporter activity"/>
    <property type="evidence" value="ECO:0007669"/>
    <property type="project" value="InterPro"/>
</dbReference>
<comment type="subcellular location">
    <subcellularLocation>
        <location evidence="1 9">Cell inner membrane</location>
        <topology evidence="1 9">Multi-pass membrane protein</topology>
    </subcellularLocation>
</comment>
<keyword evidence="3 9" id="KW-0813">Transport</keyword>
<keyword evidence="5" id="KW-0997">Cell inner membrane</keyword>
<dbReference type="AlphaFoldDB" id="A0A4V2W9E9"/>
<feature type="domain" description="ABC transmembrane type-2" evidence="10">
    <location>
        <begin position="44"/>
        <end position="276"/>
    </location>
</feature>
<dbReference type="GO" id="GO:0005886">
    <property type="term" value="C:plasma membrane"/>
    <property type="evidence" value="ECO:0007669"/>
    <property type="project" value="UniProtKB-SubCell"/>
</dbReference>
<evidence type="ECO:0000256" key="7">
    <source>
        <dbReference type="ARBA" id="ARBA00022989"/>
    </source>
</evidence>
<dbReference type="PANTHER" id="PTHR30413:SF8">
    <property type="entry name" value="TRANSPORT PERMEASE PROTEIN"/>
    <property type="match status" value="1"/>
</dbReference>
<keyword evidence="8 9" id="KW-0472">Membrane</keyword>
<evidence type="ECO:0000256" key="9">
    <source>
        <dbReference type="RuleBase" id="RU361157"/>
    </source>
</evidence>
<feature type="transmembrane region" description="Helical" evidence="9">
    <location>
        <begin position="73"/>
        <end position="90"/>
    </location>
</feature>
<comment type="caution">
    <text evidence="11">The sequence shown here is derived from an EMBL/GenBank/DDBJ whole genome shotgun (WGS) entry which is preliminary data.</text>
</comment>
<evidence type="ECO:0000256" key="1">
    <source>
        <dbReference type="ARBA" id="ARBA00004429"/>
    </source>
</evidence>
<dbReference type="Pfam" id="PF01061">
    <property type="entry name" value="ABC2_membrane"/>
    <property type="match status" value="1"/>
</dbReference>
<protein>
    <recommendedName>
        <fullName evidence="9">Transport permease protein</fullName>
    </recommendedName>
</protein>
<feature type="transmembrane region" description="Helical" evidence="9">
    <location>
        <begin position="152"/>
        <end position="176"/>
    </location>
</feature>
<feature type="transmembrane region" description="Helical" evidence="9">
    <location>
        <begin position="252"/>
        <end position="270"/>
    </location>
</feature>
<reference evidence="11 12" key="1">
    <citation type="submission" date="2019-03" db="EMBL/GenBank/DDBJ databases">
        <title>Genomic Encyclopedia of Type Strains, Phase IV (KMG-IV): sequencing the most valuable type-strain genomes for metagenomic binning, comparative biology and taxonomic classification.</title>
        <authorList>
            <person name="Goeker M."/>
        </authorList>
    </citation>
    <scope>NUCLEOTIDE SEQUENCE [LARGE SCALE GENOMIC DNA]</scope>
    <source>
        <strain evidence="11 12">DSM 203</strain>
    </source>
</reference>
<name>A0A4V2W9E9_MARGR</name>
<evidence type="ECO:0000259" key="10">
    <source>
        <dbReference type="PROSITE" id="PS51012"/>
    </source>
</evidence>
<feature type="transmembrane region" description="Helical" evidence="9">
    <location>
        <begin position="127"/>
        <end position="146"/>
    </location>
</feature>
<feature type="transmembrane region" description="Helical" evidence="9">
    <location>
        <begin position="42"/>
        <end position="67"/>
    </location>
</feature>
<evidence type="ECO:0000256" key="3">
    <source>
        <dbReference type="ARBA" id="ARBA00022448"/>
    </source>
</evidence>
<dbReference type="Proteomes" id="UP000295247">
    <property type="component" value="Unassembled WGS sequence"/>
</dbReference>
<feature type="transmembrane region" description="Helical" evidence="9">
    <location>
        <begin position="183"/>
        <end position="203"/>
    </location>
</feature>
<proteinExistence type="inferred from homology"/>
<evidence type="ECO:0000256" key="5">
    <source>
        <dbReference type="ARBA" id="ARBA00022519"/>
    </source>
</evidence>
<organism evidence="11 12">
    <name type="scientific">Marichromatium gracile</name>
    <name type="common">Chromatium gracile</name>
    <dbReference type="NCBI Taxonomy" id="1048"/>
    <lineage>
        <taxon>Bacteria</taxon>
        <taxon>Pseudomonadati</taxon>
        <taxon>Pseudomonadota</taxon>
        <taxon>Gammaproteobacteria</taxon>
        <taxon>Chromatiales</taxon>
        <taxon>Chromatiaceae</taxon>
        <taxon>Marichromatium</taxon>
    </lineage>
</organism>
<comment type="similarity">
    <text evidence="2 9">Belongs to the ABC-2 integral membrane protein family.</text>
</comment>
<evidence type="ECO:0000313" key="12">
    <source>
        <dbReference type="Proteomes" id="UP000295247"/>
    </source>
</evidence>
<dbReference type="InterPro" id="IPR047817">
    <property type="entry name" value="ABC2_TM_bact-type"/>
</dbReference>
<dbReference type="GO" id="GO:0015920">
    <property type="term" value="P:lipopolysaccharide transport"/>
    <property type="evidence" value="ECO:0007669"/>
    <property type="project" value="TreeGrafter"/>
</dbReference>
<evidence type="ECO:0000256" key="4">
    <source>
        <dbReference type="ARBA" id="ARBA00022475"/>
    </source>
</evidence>
<accession>A0A4V2W9E9</accession>
<evidence type="ECO:0000256" key="2">
    <source>
        <dbReference type="ARBA" id="ARBA00007783"/>
    </source>
</evidence>